<reference evidence="3 4" key="1">
    <citation type="journal article" date="2015" name="Genome Announc.">
        <title>Expanding the biotechnology potential of lactobacilli through comparative genomics of 213 strains and associated genera.</title>
        <authorList>
            <person name="Sun Z."/>
            <person name="Harris H.M."/>
            <person name="McCann A."/>
            <person name="Guo C."/>
            <person name="Argimon S."/>
            <person name="Zhang W."/>
            <person name="Yang X."/>
            <person name="Jeffery I.B."/>
            <person name="Cooney J.C."/>
            <person name="Kagawa T.F."/>
            <person name="Liu W."/>
            <person name="Song Y."/>
            <person name="Salvetti E."/>
            <person name="Wrobel A."/>
            <person name="Rasinkangas P."/>
            <person name="Parkhill J."/>
            <person name="Rea M.C."/>
            <person name="O'Sullivan O."/>
            <person name="Ritari J."/>
            <person name="Douillard F.P."/>
            <person name="Paul Ross R."/>
            <person name="Yang R."/>
            <person name="Briner A.E."/>
            <person name="Felis G.E."/>
            <person name="de Vos W.M."/>
            <person name="Barrangou R."/>
            <person name="Klaenhammer T.R."/>
            <person name="Caufield P.W."/>
            <person name="Cui Y."/>
            <person name="Zhang H."/>
            <person name="O'Toole P.W."/>
        </authorList>
    </citation>
    <scope>NUCLEOTIDE SEQUENCE [LARGE SCALE GENOMIC DNA]</scope>
    <source>
        <strain evidence="3 4">DSM 22408</strain>
    </source>
</reference>
<protein>
    <submittedName>
        <fullName evidence="3">Uncharacterized protein</fullName>
    </submittedName>
</protein>
<comment type="caution">
    <text evidence="3">The sequence shown here is derived from an EMBL/GenBank/DDBJ whole genome shotgun (WGS) entry which is preliminary data.</text>
</comment>
<feature type="region of interest" description="Disordered" evidence="1">
    <location>
        <begin position="23"/>
        <end position="51"/>
    </location>
</feature>
<keyword evidence="2" id="KW-0472">Membrane</keyword>
<feature type="compositionally biased region" description="Polar residues" evidence="1">
    <location>
        <begin position="23"/>
        <end position="43"/>
    </location>
</feature>
<keyword evidence="2" id="KW-0812">Transmembrane</keyword>
<name>A0A0R2KRM4_9LACO</name>
<accession>A0A0R2KRM4</accession>
<proteinExistence type="predicted"/>
<evidence type="ECO:0000313" key="4">
    <source>
        <dbReference type="Proteomes" id="UP000051500"/>
    </source>
</evidence>
<dbReference type="eggNOG" id="ENOG5030AVD">
    <property type="taxonomic scope" value="Bacteria"/>
</dbReference>
<dbReference type="STRING" id="1122146.IV53_GL000921"/>
<gene>
    <name evidence="3" type="ORF">IV53_GL000921</name>
</gene>
<evidence type="ECO:0000256" key="2">
    <source>
        <dbReference type="SAM" id="Phobius"/>
    </source>
</evidence>
<dbReference type="Proteomes" id="UP000051500">
    <property type="component" value="Unassembled WGS sequence"/>
</dbReference>
<dbReference type="RefSeq" id="WP_051188978.1">
    <property type="nucleotide sequence ID" value="NZ_JQBZ01000025.1"/>
</dbReference>
<evidence type="ECO:0000313" key="3">
    <source>
        <dbReference type="EMBL" id="KRN88951.1"/>
    </source>
</evidence>
<dbReference type="EMBL" id="JQBZ01000025">
    <property type="protein sequence ID" value="KRN88951.1"/>
    <property type="molecule type" value="Genomic_DNA"/>
</dbReference>
<sequence>MKISPEELKTDVIDDQQIVSEETSVTSNDSLDNQQVINASPTQEETEDIQPLQRKAYRKQNLVEQERIKTKKLAKRLNWTIFGLIVAIILVYLFMRFINF</sequence>
<keyword evidence="2" id="KW-1133">Transmembrane helix</keyword>
<dbReference type="PATRIC" id="fig|1122146.4.peg.955"/>
<keyword evidence="4" id="KW-1185">Reference proteome</keyword>
<feature type="transmembrane region" description="Helical" evidence="2">
    <location>
        <begin position="77"/>
        <end position="98"/>
    </location>
</feature>
<organism evidence="3 4">
    <name type="scientific">Ligilactobacillus ceti DSM 22408</name>
    <dbReference type="NCBI Taxonomy" id="1122146"/>
    <lineage>
        <taxon>Bacteria</taxon>
        <taxon>Bacillati</taxon>
        <taxon>Bacillota</taxon>
        <taxon>Bacilli</taxon>
        <taxon>Lactobacillales</taxon>
        <taxon>Lactobacillaceae</taxon>
        <taxon>Ligilactobacillus</taxon>
    </lineage>
</organism>
<dbReference type="AlphaFoldDB" id="A0A0R2KRM4"/>
<evidence type="ECO:0000256" key="1">
    <source>
        <dbReference type="SAM" id="MobiDB-lite"/>
    </source>
</evidence>